<comment type="caution">
    <text evidence="1">The sequence shown here is derived from an EMBL/GenBank/DDBJ whole genome shotgun (WGS) entry which is preliminary data.</text>
</comment>
<organism evidence="1 2">
    <name type="scientific">Conoideocrella luteorostrata</name>
    <dbReference type="NCBI Taxonomy" id="1105319"/>
    <lineage>
        <taxon>Eukaryota</taxon>
        <taxon>Fungi</taxon>
        <taxon>Dikarya</taxon>
        <taxon>Ascomycota</taxon>
        <taxon>Pezizomycotina</taxon>
        <taxon>Sordariomycetes</taxon>
        <taxon>Hypocreomycetidae</taxon>
        <taxon>Hypocreales</taxon>
        <taxon>Clavicipitaceae</taxon>
        <taxon>Conoideocrella</taxon>
    </lineage>
</organism>
<name>A0AAJ0FWV4_9HYPO</name>
<protein>
    <submittedName>
        <fullName evidence="1">Uncharacterized protein</fullName>
    </submittedName>
</protein>
<gene>
    <name evidence="1" type="ORF">QQS21_002113</name>
</gene>
<dbReference type="Proteomes" id="UP001251528">
    <property type="component" value="Unassembled WGS sequence"/>
</dbReference>
<sequence>MILCLKLKGNGYGQTNDFGLQTCQSALLYLTLGAWEEEHEVQLDNQDADEGDIDACPEGNEGRSIFRQGVWTRVRKITSLELFDIVGILQKELYEYCIGDMQGQYKEHEVIVTP</sequence>
<dbReference type="AlphaFoldDB" id="A0AAJ0FWV4"/>
<proteinExistence type="predicted"/>
<dbReference type="EMBL" id="JASWJB010000024">
    <property type="protein sequence ID" value="KAK2609332.1"/>
    <property type="molecule type" value="Genomic_DNA"/>
</dbReference>
<accession>A0AAJ0FWV4</accession>
<reference evidence="1" key="1">
    <citation type="submission" date="2023-06" db="EMBL/GenBank/DDBJ databases">
        <title>Conoideocrella luteorostrata (Hypocreales: Clavicipitaceae), a potential biocontrol fungus for elongate hemlock scale in United States Christmas tree production areas.</title>
        <authorList>
            <person name="Barrett H."/>
            <person name="Lovett B."/>
            <person name="Macias A.M."/>
            <person name="Stajich J.E."/>
            <person name="Kasson M.T."/>
        </authorList>
    </citation>
    <scope>NUCLEOTIDE SEQUENCE</scope>
    <source>
        <strain evidence="1">ARSEF 14590</strain>
    </source>
</reference>
<evidence type="ECO:0000313" key="2">
    <source>
        <dbReference type="Proteomes" id="UP001251528"/>
    </source>
</evidence>
<evidence type="ECO:0000313" key="1">
    <source>
        <dbReference type="EMBL" id="KAK2609332.1"/>
    </source>
</evidence>
<keyword evidence="2" id="KW-1185">Reference proteome</keyword>